<dbReference type="GO" id="GO:0019005">
    <property type="term" value="C:SCF ubiquitin ligase complex"/>
    <property type="evidence" value="ECO:0007669"/>
    <property type="project" value="TreeGrafter"/>
</dbReference>
<protein>
    <submittedName>
        <fullName evidence="1">F-box/LRR-repeat protein</fullName>
    </submittedName>
</protein>
<comment type="caution">
    <text evidence="1">The sequence shown here is derived from an EMBL/GenBank/DDBJ whole genome shotgun (WGS) entry which is preliminary data.</text>
</comment>
<proteinExistence type="predicted"/>
<dbReference type="GO" id="GO:0031146">
    <property type="term" value="P:SCF-dependent proteasomal ubiquitin-dependent protein catabolic process"/>
    <property type="evidence" value="ECO:0007669"/>
    <property type="project" value="TreeGrafter"/>
</dbReference>
<evidence type="ECO:0000313" key="1">
    <source>
        <dbReference type="EMBL" id="MCH79428.1"/>
    </source>
</evidence>
<evidence type="ECO:0000313" key="2">
    <source>
        <dbReference type="Proteomes" id="UP000265520"/>
    </source>
</evidence>
<sequence length="518" mass="58070">FIINDDYNHNCRYLNSLSLVCKQFLSVTNRLRFSYTVCNSTIISLPISHTVYDSTHSFLRHLFERYTNLNSLNLININIFFIDYAKLLCQISCFPFKLTSLNLSQIPTFPANGLLAFAQKITTLTSLTCSHVHSLNSSDLFLIAEHFPLLEELDLSYPSNCKNSSSYVDGLEDISLALIKLRKRSSCLADEITNAALASALHERPTLKSLSFSVTPCIPEYRQVFTTSHLIDSLVSLKGLTCLDLHYLNISDELLYSIAREGLPLTRLVLQRCAGHSYAGIVCLLGKCQRVQHLNLQCAYFLNDQHVIKLSLYLGDLMSINLSHCWKLTYSALFALVRNCPSPSEIKMERIGSKIVGRSNSLVDFSVYPQLMSLYLGNSSWLRGESIIMFASSFPNLQVLDLNSCNGISEVNIDCRSTSGKNGKGGEFSVLPPPSLIDINVEIRTLGIVFGICPKEKRLVSRGLSGLWRSLVNEATWIELCSSRTGGVEHVKYKEKGVKRVVENCPQLRVMHVRSQKV</sequence>
<reference evidence="1 2" key="1">
    <citation type="journal article" date="2018" name="Front. Plant Sci.">
        <title>Red Clover (Trifolium pratense) and Zigzag Clover (T. medium) - A Picture of Genomic Similarities and Differences.</title>
        <authorList>
            <person name="Dluhosova J."/>
            <person name="Istvanek J."/>
            <person name="Nedelnik J."/>
            <person name="Repkova J."/>
        </authorList>
    </citation>
    <scope>NUCLEOTIDE SEQUENCE [LARGE SCALE GENOMIC DNA]</scope>
    <source>
        <strain evidence="2">cv. 10/8</strain>
        <tissue evidence="1">Leaf</tissue>
    </source>
</reference>
<gene>
    <name evidence="1" type="ORF">A2U01_0000177</name>
</gene>
<dbReference type="AlphaFoldDB" id="A0A392LWV6"/>
<name>A0A392LWV6_9FABA</name>
<organism evidence="1 2">
    <name type="scientific">Trifolium medium</name>
    <dbReference type="NCBI Taxonomy" id="97028"/>
    <lineage>
        <taxon>Eukaryota</taxon>
        <taxon>Viridiplantae</taxon>
        <taxon>Streptophyta</taxon>
        <taxon>Embryophyta</taxon>
        <taxon>Tracheophyta</taxon>
        <taxon>Spermatophyta</taxon>
        <taxon>Magnoliopsida</taxon>
        <taxon>eudicotyledons</taxon>
        <taxon>Gunneridae</taxon>
        <taxon>Pentapetalae</taxon>
        <taxon>rosids</taxon>
        <taxon>fabids</taxon>
        <taxon>Fabales</taxon>
        <taxon>Fabaceae</taxon>
        <taxon>Papilionoideae</taxon>
        <taxon>50 kb inversion clade</taxon>
        <taxon>NPAAA clade</taxon>
        <taxon>Hologalegina</taxon>
        <taxon>IRL clade</taxon>
        <taxon>Trifolieae</taxon>
        <taxon>Trifolium</taxon>
    </lineage>
</organism>
<dbReference type="PANTHER" id="PTHR13318">
    <property type="entry name" value="PARTNER OF PAIRED, ISOFORM B-RELATED"/>
    <property type="match status" value="1"/>
</dbReference>
<feature type="non-terminal residue" evidence="1">
    <location>
        <position position="1"/>
    </location>
</feature>
<dbReference type="EMBL" id="LXQA010000104">
    <property type="protein sequence ID" value="MCH79428.1"/>
    <property type="molecule type" value="Genomic_DNA"/>
</dbReference>
<dbReference type="Proteomes" id="UP000265520">
    <property type="component" value="Unassembled WGS sequence"/>
</dbReference>
<accession>A0A392LWV6</accession>
<dbReference type="InterPro" id="IPR032675">
    <property type="entry name" value="LRR_dom_sf"/>
</dbReference>
<dbReference type="Gene3D" id="3.80.10.10">
    <property type="entry name" value="Ribonuclease Inhibitor"/>
    <property type="match status" value="3"/>
</dbReference>
<dbReference type="PANTHER" id="PTHR13318:SF106">
    <property type="entry name" value="F-BOX_LRR-REPEAT PROTEIN 2"/>
    <property type="match status" value="1"/>
</dbReference>
<keyword evidence="2" id="KW-1185">Reference proteome</keyword>
<dbReference type="SUPFAM" id="SSF52047">
    <property type="entry name" value="RNI-like"/>
    <property type="match status" value="1"/>
</dbReference>